<dbReference type="InterPro" id="IPR055254">
    <property type="entry name" value="pPIWI_RE_Z"/>
</dbReference>
<dbReference type="OrthoDB" id="957712at2"/>
<name>A0A3P1CQP6_9BACT</name>
<evidence type="ECO:0000259" key="1">
    <source>
        <dbReference type="Pfam" id="PF18155"/>
    </source>
</evidence>
<keyword evidence="3" id="KW-1185">Reference proteome</keyword>
<protein>
    <recommendedName>
        <fullName evidence="1">pPIWI-RE three-gene island domain-containing protein</fullName>
    </recommendedName>
</protein>
<accession>A0A3P1CQP6</accession>
<organism evidence="2 3">
    <name type="scientific">Larkinella knui</name>
    <dbReference type="NCBI Taxonomy" id="2025310"/>
    <lineage>
        <taxon>Bacteria</taxon>
        <taxon>Pseudomonadati</taxon>
        <taxon>Bacteroidota</taxon>
        <taxon>Cytophagia</taxon>
        <taxon>Cytophagales</taxon>
        <taxon>Spirosomataceae</taxon>
        <taxon>Larkinella</taxon>
    </lineage>
</organism>
<reference evidence="2 3" key="1">
    <citation type="submission" date="2018-11" db="EMBL/GenBank/DDBJ databases">
        <authorList>
            <person name="Zhou Z."/>
            <person name="Wang G."/>
        </authorList>
    </citation>
    <scope>NUCLEOTIDE SEQUENCE [LARGE SCALE GENOMIC DNA]</scope>
    <source>
        <strain evidence="2 3">KCTC42998</strain>
    </source>
</reference>
<dbReference type="AlphaFoldDB" id="A0A3P1CQP6"/>
<dbReference type="EMBL" id="RQJP01000002">
    <property type="protein sequence ID" value="RRB15647.1"/>
    <property type="molecule type" value="Genomic_DNA"/>
</dbReference>
<feature type="domain" description="pPIWI-RE three-gene island" evidence="1">
    <location>
        <begin position="1"/>
        <end position="115"/>
    </location>
</feature>
<sequence length="115" mass="13150">MSARQLLDIELGLFLLSELLPSAPADALPGLLLDRDPAFSARLNWTARQHKLRSRGRALLTHLTPDTRWLDLLETYVAVPVHLQAYDISCDRTRFRLKTEGFSRNRLTVLRKVLS</sequence>
<evidence type="ECO:0000313" key="3">
    <source>
        <dbReference type="Proteomes" id="UP000274271"/>
    </source>
</evidence>
<comment type="caution">
    <text evidence="2">The sequence shown here is derived from an EMBL/GenBank/DDBJ whole genome shotgun (WGS) entry which is preliminary data.</text>
</comment>
<dbReference type="Proteomes" id="UP000274271">
    <property type="component" value="Unassembled WGS sequence"/>
</dbReference>
<proteinExistence type="predicted"/>
<gene>
    <name evidence="2" type="ORF">EHT87_12595</name>
</gene>
<evidence type="ECO:0000313" key="2">
    <source>
        <dbReference type="EMBL" id="RRB15647.1"/>
    </source>
</evidence>
<dbReference type="Pfam" id="PF18155">
    <property type="entry name" value="pPIWI_RE_Z"/>
    <property type="match status" value="1"/>
</dbReference>